<dbReference type="InterPro" id="IPR003767">
    <property type="entry name" value="Malate/L-lactate_DH-like"/>
</dbReference>
<dbReference type="Proteomes" id="UP000616143">
    <property type="component" value="Unassembled WGS sequence"/>
</dbReference>
<dbReference type="KEGG" id="sacd:HS1genome_1813"/>
<keyword evidence="5" id="KW-1185">Reference proteome</keyword>
<dbReference type="Gene3D" id="1.10.1530.10">
    <property type="match status" value="1"/>
</dbReference>
<name>A0A348B5H2_9CREN</name>
<protein>
    <submittedName>
        <fullName evidence="3">Sulfolactate dehydrogenase</fullName>
    </submittedName>
</protein>
<dbReference type="RefSeq" id="WP_158613773.1">
    <property type="nucleotide sequence ID" value="NZ_AP018553.1"/>
</dbReference>
<dbReference type="Proteomes" id="UP000276741">
    <property type="component" value="Chromosome"/>
</dbReference>
<evidence type="ECO:0000313" key="5">
    <source>
        <dbReference type="Proteomes" id="UP000276741"/>
    </source>
</evidence>
<dbReference type="AlphaFoldDB" id="A0A348B5H2"/>
<dbReference type="InterPro" id="IPR043144">
    <property type="entry name" value="Mal/L-sulf/L-lact_DH-like_ah"/>
</dbReference>
<proteinExistence type="inferred from homology"/>
<evidence type="ECO:0000313" key="4">
    <source>
        <dbReference type="EMBL" id="GGT98635.1"/>
    </source>
</evidence>
<keyword evidence="2" id="KW-0560">Oxidoreductase</keyword>
<dbReference type="OrthoDB" id="40552at2157"/>
<dbReference type="InterPro" id="IPR036111">
    <property type="entry name" value="Mal/L-sulfo/L-lacto_DH-like_sf"/>
</dbReference>
<dbReference type="GO" id="GO:0016491">
    <property type="term" value="F:oxidoreductase activity"/>
    <property type="evidence" value="ECO:0007669"/>
    <property type="project" value="UniProtKB-KW"/>
</dbReference>
<dbReference type="Pfam" id="PF02615">
    <property type="entry name" value="Ldh_2"/>
    <property type="match status" value="1"/>
</dbReference>
<dbReference type="PANTHER" id="PTHR11091">
    <property type="entry name" value="OXIDOREDUCTASE-RELATED"/>
    <property type="match status" value="1"/>
</dbReference>
<evidence type="ECO:0000256" key="1">
    <source>
        <dbReference type="ARBA" id="ARBA00006056"/>
    </source>
</evidence>
<reference evidence="4" key="4">
    <citation type="submission" date="2020-09" db="EMBL/GenBank/DDBJ databases">
        <authorList>
            <person name="Sun Q."/>
            <person name="Ohkuma M."/>
        </authorList>
    </citation>
    <scope>NUCLEOTIDE SEQUENCE</scope>
    <source>
        <strain evidence="4">JCM 31740</strain>
    </source>
</reference>
<organism evidence="3 5">
    <name type="scientific">Sulfodiicoccus acidiphilus</name>
    <dbReference type="NCBI Taxonomy" id="1670455"/>
    <lineage>
        <taxon>Archaea</taxon>
        <taxon>Thermoproteota</taxon>
        <taxon>Thermoprotei</taxon>
        <taxon>Sulfolobales</taxon>
        <taxon>Sulfolobaceae</taxon>
        <taxon>Sulfodiicoccus</taxon>
    </lineage>
</organism>
<evidence type="ECO:0000256" key="2">
    <source>
        <dbReference type="ARBA" id="ARBA00023002"/>
    </source>
</evidence>
<dbReference type="SUPFAM" id="SSF89733">
    <property type="entry name" value="L-sulfolactate dehydrogenase-like"/>
    <property type="match status" value="1"/>
</dbReference>
<reference evidence="4" key="1">
    <citation type="journal article" date="2014" name="Int. J. Syst. Evol. Microbiol.">
        <title>Complete genome sequence of Corynebacterium casei LMG S-19264T (=DSM 44701T), isolated from a smear-ripened cheese.</title>
        <authorList>
            <consortium name="US DOE Joint Genome Institute (JGI-PGF)"/>
            <person name="Walter F."/>
            <person name="Albersmeier A."/>
            <person name="Kalinowski J."/>
            <person name="Ruckert C."/>
        </authorList>
    </citation>
    <scope>NUCLEOTIDE SEQUENCE</scope>
    <source>
        <strain evidence="4">JCM 31740</strain>
    </source>
</reference>
<dbReference type="Gene3D" id="3.30.1370.60">
    <property type="entry name" value="Hypothetical oxidoreductase yiak, domain 2"/>
    <property type="match status" value="1"/>
</dbReference>
<dbReference type="EMBL" id="BMQS01000013">
    <property type="protein sequence ID" value="GGT98635.1"/>
    <property type="molecule type" value="Genomic_DNA"/>
</dbReference>
<dbReference type="InterPro" id="IPR043143">
    <property type="entry name" value="Mal/L-sulf/L-lact_DH-like_NADP"/>
</dbReference>
<reference evidence="5" key="2">
    <citation type="submission" date="2018-04" db="EMBL/GenBank/DDBJ databases">
        <title>Complete genome sequence of Sulfodiicoccus acidiphilus strain HS-1.</title>
        <authorList>
            <person name="Sakai H.D."/>
            <person name="Kurosawa N."/>
        </authorList>
    </citation>
    <scope>NUCLEOTIDE SEQUENCE [LARGE SCALE GENOMIC DNA]</scope>
    <source>
        <strain evidence="5">HS-1</strain>
    </source>
</reference>
<comment type="similarity">
    <text evidence="1">Belongs to the LDH2/MDH2 oxidoreductase family.</text>
</comment>
<dbReference type="GeneID" id="38667288"/>
<evidence type="ECO:0000313" key="3">
    <source>
        <dbReference type="EMBL" id="BBD73424.1"/>
    </source>
</evidence>
<sequence>MGEIVVGADLLRKVVTELLIQLGTPSDVASIVADSLVEAEEKGVHSHGLMRLGAYVEEVRKGSLNPAGRPTVLKEGVATAVLDGHMGFGHYVAVEAMEMAVTLASKYGVGCVGAVRLHHTGMLEFVTERAARRGMIGVAMNNTEPLMVPVGGRRRAVGNNPLSVSVPSSAGPVTLDMALSVVALGKVREALFEGKEIGEGWAVDGEGRPTRDPKEAMLGSLLPVGGHKGFGLAFVVDVLAGALIGAAVGPDVKTWSTPGGWNSGFLAISIDPAAFVGREELSAAVSRYVRRIKEIQGVKVYVPGEDRAERAQESRRFGLRISSRLAENLVELARGTPTGEELSKYVAALRNP</sequence>
<dbReference type="PANTHER" id="PTHR11091:SF0">
    <property type="entry name" value="MALATE DEHYDROGENASE"/>
    <property type="match status" value="1"/>
</dbReference>
<accession>A0A348B5H2</accession>
<dbReference type="EMBL" id="AP018553">
    <property type="protein sequence ID" value="BBD73424.1"/>
    <property type="molecule type" value="Genomic_DNA"/>
</dbReference>
<reference evidence="3" key="3">
    <citation type="journal article" date="2019" name="BMC Res. Notes">
        <title>Complete genome sequence of the Sulfodiicoccus acidiphilus strain HS-1T, the first crenarchaeon that lacks polB3, isolated from an acidic hot spring in Ohwaku-dani, Hakone, Japan.</title>
        <authorList>
            <person name="Sakai H.D."/>
            <person name="Kurosawa N."/>
        </authorList>
    </citation>
    <scope>NUCLEOTIDE SEQUENCE</scope>
    <source>
        <strain evidence="3">HS-1</strain>
    </source>
</reference>
<gene>
    <name evidence="4" type="ORF">GCM10007116_15060</name>
    <name evidence="3" type="ORF">HS1genome_1813</name>
</gene>